<dbReference type="PANTHER" id="PTHR10937:SF0">
    <property type="entry name" value="GLUTAMINE--FRUCTOSE-6-PHOSPHATE TRANSAMINASE (ISOMERIZING)"/>
    <property type="match status" value="1"/>
</dbReference>
<dbReference type="InterPro" id="IPR029055">
    <property type="entry name" value="Ntn_hydrolases_N"/>
</dbReference>
<feature type="domain" description="SIS" evidence="13">
    <location>
        <begin position="283"/>
        <end position="422"/>
    </location>
</feature>
<proteinExistence type="inferred from homology"/>
<dbReference type="Gene3D" id="3.60.20.10">
    <property type="entry name" value="Glutamine Phosphoribosylpyrophosphate, subunit 1, domain 1"/>
    <property type="match status" value="1"/>
</dbReference>
<evidence type="ECO:0000313" key="17">
    <source>
        <dbReference type="Proteomes" id="UP000186879"/>
    </source>
</evidence>
<dbReference type="InterPro" id="IPR047084">
    <property type="entry name" value="GFAT_N"/>
</dbReference>
<keyword evidence="5 11" id="KW-0963">Cytoplasm</keyword>
<dbReference type="PROSITE" id="PS51278">
    <property type="entry name" value="GATASE_TYPE_2"/>
    <property type="match status" value="1"/>
</dbReference>
<evidence type="ECO:0000256" key="3">
    <source>
        <dbReference type="ARBA" id="ARBA00012916"/>
    </source>
</evidence>
<dbReference type="InterPro" id="IPR046348">
    <property type="entry name" value="SIS_dom_sf"/>
</dbReference>
<evidence type="ECO:0000313" key="16">
    <source>
        <dbReference type="EMBL" id="SDW15501.1"/>
    </source>
</evidence>
<dbReference type="EMBL" id="RJJG01000005">
    <property type="protein sequence ID" value="RNI08423.1"/>
    <property type="molecule type" value="Genomic_DNA"/>
</dbReference>
<feature type="active site" description="For Fru-6P isomerization activity" evidence="11">
    <location>
        <position position="601"/>
    </location>
</feature>
<comment type="subunit">
    <text evidence="11">Homodimer.</text>
</comment>
<dbReference type="EMBL" id="CP017921">
    <property type="protein sequence ID" value="APH38580.1"/>
    <property type="molecule type" value="Genomic_DNA"/>
</dbReference>
<reference evidence="16 18" key="2">
    <citation type="submission" date="2016-10" db="EMBL/GenBank/DDBJ databases">
        <authorList>
            <person name="de Groot N.N."/>
        </authorList>
    </citation>
    <scope>NUCLEOTIDE SEQUENCE [LARGE SCALE GENOMIC DNA]</scope>
    <source>
        <strain evidence="16 18">Z-7982</strain>
    </source>
</reference>
<keyword evidence="8" id="KW-0677">Repeat</keyword>
<evidence type="ECO:0000259" key="13">
    <source>
        <dbReference type="PROSITE" id="PS51464"/>
    </source>
</evidence>
<keyword evidence="9" id="KW-0315">Glutamine amidotransferase</keyword>
<evidence type="ECO:0000256" key="11">
    <source>
        <dbReference type="HAMAP-Rule" id="MF_00164"/>
    </source>
</evidence>
<name>A0A1L3Q143_9EURY</name>
<organism evidence="14 17">
    <name type="scientific">Methanohalophilus halophilus</name>
    <dbReference type="NCBI Taxonomy" id="2177"/>
    <lineage>
        <taxon>Archaea</taxon>
        <taxon>Methanobacteriati</taxon>
        <taxon>Methanobacteriota</taxon>
        <taxon>Stenosarchaea group</taxon>
        <taxon>Methanomicrobia</taxon>
        <taxon>Methanosarcinales</taxon>
        <taxon>Methanosarcinaceae</taxon>
        <taxon>Methanohalophilus</taxon>
    </lineage>
</organism>
<dbReference type="Pfam" id="PF13522">
    <property type="entry name" value="GATase_6"/>
    <property type="match status" value="1"/>
</dbReference>
<dbReference type="PANTHER" id="PTHR10937">
    <property type="entry name" value="GLUCOSAMINE--FRUCTOSE-6-PHOSPHATE AMINOTRANSFERASE, ISOMERIZING"/>
    <property type="match status" value="1"/>
</dbReference>
<keyword evidence="6 11" id="KW-0032">Aminotransferase</keyword>
<dbReference type="KEGG" id="mhaz:BHR79_03145"/>
<evidence type="ECO:0000256" key="9">
    <source>
        <dbReference type="ARBA" id="ARBA00022962"/>
    </source>
</evidence>
<dbReference type="InterPro" id="IPR035466">
    <property type="entry name" value="GlmS/AgaS_SIS"/>
</dbReference>
<dbReference type="SUPFAM" id="SSF56235">
    <property type="entry name" value="N-terminal nucleophile aminohydrolases (Ntn hydrolases)"/>
    <property type="match status" value="1"/>
</dbReference>
<dbReference type="CDD" id="cd05009">
    <property type="entry name" value="SIS_GlmS_GlmD_2"/>
    <property type="match status" value="1"/>
</dbReference>
<dbReference type="GO" id="GO:0004360">
    <property type="term" value="F:glutamine-fructose-6-phosphate transaminase (isomerizing) activity"/>
    <property type="evidence" value="ECO:0007669"/>
    <property type="project" value="UniProtKB-UniRule"/>
</dbReference>
<evidence type="ECO:0000256" key="4">
    <source>
        <dbReference type="ARBA" id="ARBA00016090"/>
    </source>
</evidence>
<feature type="domain" description="SIS" evidence="13">
    <location>
        <begin position="455"/>
        <end position="596"/>
    </location>
</feature>
<dbReference type="InterPro" id="IPR035490">
    <property type="entry name" value="GlmS/FrlB_SIS"/>
</dbReference>
<comment type="subcellular location">
    <subcellularLocation>
        <location evidence="2 11">Cytoplasm</location>
    </subcellularLocation>
</comment>
<comment type="catalytic activity">
    <reaction evidence="1 11">
        <text>D-fructose 6-phosphate + L-glutamine = D-glucosamine 6-phosphate + L-glutamate</text>
        <dbReference type="Rhea" id="RHEA:13237"/>
        <dbReference type="ChEBI" id="CHEBI:29985"/>
        <dbReference type="ChEBI" id="CHEBI:58359"/>
        <dbReference type="ChEBI" id="CHEBI:58725"/>
        <dbReference type="ChEBI" id="CHEBI:61527"/>
        <dbReference type="EC" id="2.6.1.16"/>
    </reaction>
</comment>
<comment type="function">
    <text evidence="10 11">Catalyzes the first step in hexosamine metabolism, converting fructose-6P into glucosamine-6P using glutamine as a nitrogen source.</text>
</comment>
<evidence type="ECO:0000256" key="6">
    <source>
        <dbReference type="ARBA" id="ARBA00022576"/>
    </source>
</evidence>
<dbReference type="GO" id="GO:0005975">
    <property type="term" value="P:carbohydrate metabolic process"/>
    <property type="evidence" value="ECO:0007669"/>
    <property type="project" value="UniProtKB-UniRule"/>
</dbReference>
<dbReference type="AlphaFoldDB" id="A0A1L3Q143"/>
<dbReference type="EMBL" id="FNMU01000001">
    <property type="protein sequence ID" value="SDW15501.1"/>
    <property type="molecule type" value="Genomic_DNA"/>
</dbReference>
<dbReference type="GO" id="GO:0006002">
    <property type="term" value="P:fructose 6-phosphate metabolic process"/>
    <property type="evidence" value="ECO:0007669"/>
    <property type="project" value="TreeGrafter"/>
</dbReference>
<dbReference type="OrthoDB" id="372195at2157"/>
<dbReference type="NCBIfam" id="NF001484">
    <property type="entry name" value="PRK00331.1"/>
    <property type="match status" value="1"/>
</dbReference>
<accession>A0A1L3Q143</accession>
<dbReference type="GO" id="GO:0097367">
    <property type="term" value="F:carbohydrate derivative binding"/>
    <property type="evidence" value="ECO:0007669"/>
    <property type="project" value="InterPro"/>
</dbReference>
<evidence type="ECO:0000259" key="12">
    <source>
        <dbReference type="PROSITE" id="PS51278"/>
    </source>
</evidence>
<dbReference type="FunFam" id="3.40.50.10490:FF:000001">
    <property type="entry name" value="Glutamine--fructose-6-phosphate aminotransferase [isomerizing]"/>
    <property type="match status" value="1"/>
</dbReference>
<evidence type="ECO:0000313" key="19">
    <source>
        <dbReference type="Proteomes" id="UP000267921"/>
    </source>
</evidence>
<sequence length="606" mass="66509">MCGIVGYVGKTDASSVIMDCLYRLEYRGYDSAGLSILNGDLQTYKAAGSIGELDKVLPAEIEGNIGIGHTRWATHGIPNDVNAHPHCSSDIVVVHNGIIENYLKLQEWLEDEGYEFVSDTDTEVIAHLVHFNSNSLDLFEAVRKSMAMLEGSYAIAVMSKKCPDTLIAARKDSPLIVGLGENEFFTSSDATAFVAHTRNVVFVDDREIVKLTPEKVEFYDMEGQLLEKQVSTIDWDVEAAEKSGYAHFMLKEIHEQTRSLQKTFAGKLSELEGNVQLPELKLTDEQIRNIGRVEIIACGTSWNAGLFGKYLLESLAGVHTDVSAASEFRYRDPVMDCNTLTIAITQSGETADTLAAIRNVAQYESSTIAITNVVGSTITREAENVVYTHAGPEIGVAATKTFTAQLIALYLLAVYLGRRRNYLLPDEAKAIIKNLKELPGNVQQVLNQRDLIRKHAVRYAANRDYYFIGRGLNYPAALEAALKLKEISYIHAEGYAAGELKHGPLALLENGTPVVAIVTKGRTYEKMLSNIKEVKARGAEVIAVADEGDREIGKYADLVIPVPATNPLLSPVLSSVALQLLAYYTALEKGCEIDKPRNLAKSVTVE</sequence>
<dbReference type="GO" id="GO:0005737">
    <property type="term" value="C:cytoplasm"/>
    <property type="evidence" value="ECO:0007669"/>
    <property type="project" value="UniProtKB-SubCell"/>
</dbReference>
<evidence type="ECO:0000256" key="5">
    <source>
        <dbReference type="ARBA" id="ARBA00022490"/>
    </source>
</evidence>
<protein>
    <recommendedName>
        <fullName evidence="4 11">Glutamine--fructose-6-phosphate aminotransferase [isomerizing]</fullName>
        <ecNumber evidence="3 11">2.6.1.16</ecNumber>
    </recommendedName>
    <alternativeName>
        <fullName evidence="11">D-fructose-6-phosphate amidotransferase</fullName>
    </alternativeName>
    <alternativeName>
        <fullName evidence="11">GFAT</fullName>
    </alternativeName>
    <alternativeName>
        <fullName evidence="11">Glucosamine-6-phosphate synthase</fullName>
    </alternativeName>
    <alternativeName>
        <fullName evidence="11">Hexosephosphate aminotransferase</fullName>
    </alternativeName>
    <alternativeName>
        <fullName evidence="11">L-glutamine--D-fructose-6-phosphate amidotransferase</fullName>
    </alternativeName>
</protein>
<dbReference type="EC" id="2.6.1.16" evidence="3 11"/>
<dbReference type="PROSITE" id="PS51464">
    <property type="entry name" value="SIS"/>
    <property type="match status" value="2"/>
</dbReference>
<dbReference type="CDD" id="cd00714">
    <property type="entry name" value="GFAT"/>
    <property type="match status" value="1"/>
</dbReference>
<dbReference type="GeneID" id="30582727"/>
<evidence type="ECO:0000256" key="1">
    <source>
        <dbReference type="ARBA" id="ARBA00001031"/>
    </source>
</evidence>
<gene>
    <name evidence="11 15" type="primary">glmS</name>
    <name evidence="14" type="ORF">BHR79_03145</name>
    <name evidence="15" type="ORF">EFE40_07720</name>
    <name evidence="16" type="ORF">SAMN04515625_0462</name>
</gene>
<evidence type="ECO:0000313" key="15">
    <source>
        <dbReference type="EMBL" id="RNI08423.1"/>
    </source>
</evidence>
<dbReference type="STRING" id="2177.BHR79_03145"/>
<dbReference type="FunFam" id="3.60.20.10:FF:000006">
    <property type="entry name" value="Glutamine--fructose-6-phosphate aminotransferase [isomerizing]"/>
    <property type="match status" value="1"/>
</dbReference>
<dbReference type="InterPro" id="IPR005855">
    <property type="entry name" value="GFAT"/>
</dbReference>
<evidence type="ECO:0000313" key="14">
    <source>
        <dbReference type="EMBL" id="APH38580.1"/>
    </source>
</evidence>
<evidence type="ECO:0000256" key="10">
    <source>
        <dbReference type="ARBA" id="ARBA00055466"/>
    </source>
</evidence>
<dbReference type="Proteomes" id="UP000267921">
    <property type="component" value="Unassembled WGS sequence"/>
</dbReference>
<keyword evidence="7 11" id="KW-0808">Transferase</keyword>
<reference evidence="15 19" key="3">
    <citation type="submission" date="2018-10" db="EMBL/GenBank/DDBJ databases">
        <title>Cultivation of a novel Methanohalophilus strain from Kebrit Deep of the Red Sea and a genomic comparison of members of the genus Methanohalophilus.</title>
        <authorList>
            <person name="Guan Y."/>
            <person name="Ngugi D.K."/>
            <person name="Stingl U."/>
        </authorList>
    </citation>
    <scope>NUCLEOTIDE SEQUENCE [LARGE SCALE GENOMIC DNA]</scope>
    <source>
        <strain evidence="15 19">DSM 3094</strain>
    </source>
</reference>
<dbReference type="InterPro" id="IPR001347">
    <property type="entry name" value="SIS_dom"/>
</dbReference>
<evidence type="ECO:0000256" key="7">
    <source>
        <dbReference type="ARBA" id="ARBA00022679"/>
    </source>
</evidence>
<dbReference type="GO" id="GO:0006487">
    <property type="term" value="P:protein N-linked glycosylation"/>
    <property type="evidence" value="ECO:0007669"/>
    <property type="project" value="TreeGrafter"/>
</dbReference>
<keyword evidence="17" id="KW-1185">Reference proteome</keyword>
<dbReference type="Pfam" id="PF01380">
    <property type="entry name" value="SIS"/>
    <property type="match status" value="2"/>
</dbReference>
<dbReference type="HAMAP" id="MF_00164">
    <property type="entry name" value="GlmS"/>
    <property type="match status" value="1"/>
</dbReference>
<feature type="initiator methionine" description="Removed" evidence="11">
    <location>
        <position position="1"/>
    </location>
</feature>
<evidence type="ECO:0000256" key="2">
    <source>
        <dbReference type="ARBA" id="ARBA00004496"/>
    </source>
</evidence>
<feature type="active site" description="Nucleophile; for GATase activity" evidence="11">
    <location>
        <position position="2"/>
    </location>
</feature>
<dbReference type="GO" id="GO:0006047">
    <property type="term" value="P:UDP-N-acetylglucosamine metabolic process"/>
    <property type="evidence" value="ECO:0007669"/>
    <property type="project" value="TreeGrafter"/>
</dbReference>
<dbReference type="Proteomes" id="UP000198669">
    <property type="component" value="Unassembled WGS sequence"/>
</dbReference>
<dbReference type="Gene3D" id="3.40.50.10490">
    <property type="entry name" value="Glucose-6-phosphate isomerase like protein, domain 1"/>
    <property type="match status" value="2"/>
</dbReference>
<feature type="domain" description="Glutamine amidotransferase type-2" evidence="12">
    <location>
        <begin position="2"/>
        <end position="214"/>
    </location>
</feature>
<dbReference type="CDD" id="cd05008">
    <property type="entry name" value="SIS_GlmS_GlmD_1"/>
    <property type="match status" value="1"/>
</dbReference>
<dbReference type="RefSeq" id="WP_072561033.1">
    <property type="nucleotide sequence ID" value="NZ_CP017921.1"/>
</dbReference>
<evidence type="ECO:0000313" key="18">
    <source>
        <dbReference type="Proteomes" id="UP000198669"/>
    </source>
</evidence>
<dbReference type="Proteomes" id="UP000186879">
    <property type="component" value="Chromosome"/>
</dbReference>
<dbReference type="SUPFAM" id="SSF53697">
    <property type="entry name" value="SIS domain"/>
    <property type="match status" value="1"/>
</dbReference>
<reference evidence="14 17" key="1">
    <citation type="submission" date="2016-10" db="EMBL/GenBank/DDBJ databases">
        <title>Methanohalophilus halophilus.</title>
        <authorList>
            <person name="L'haridon S."/>
        </authorList>
    </citation>
    <scope>NUCLEOTIDE SEQUENCE [LARGE SCALE GENOMIC DNA]</scope>
    <source>
        <strain evidence="14 17">Z-7982</strain>
    </source>
</reference>
<dbReference type="NCBIfam" id="TIGR01135">
    <property type="entry name" value="glmS"/>
    <property type="match status" value="1"/>
</dbReference>
<dbReference type="InterPro" id="IPR017932">
    <property type="entry name" value="GATase_2_dom"/>
</dbReference>
<evidence type="ECO:0000256" key="8">
    <source>
        <dbReference type="ARBA" id="ARBA00022737"/>
    </source>
</evidence>